<dbReference type="InterPro" id="IPR011010">
    <property type="entry name" value="DNA_brk_join_enz"/>
</dbReference>
<evidence type="ECO:0008006" key="5">
    <source>
        <dbReference type="Google" id="ProtNLM"/>
    </source>
</evidence>
<dbReference type="GO" id="GO:0003677">
    <property type="term" value="F:DNA binding"/>
    <property type="evidence" value="ECO:0007669"/>
    <property type="project" value="InterPro"/>
</dbReference>
<name>A0A5J6JJU7_STRVI</name>
<gene>
    <name evidence="3" type="ORF">CP980_22815</name>
</gene>
<dbReference type="InterPro" id="IPR013762">
    <property type="entry name" value="Integrase-like_cat_sf"/>
</dbReference>
<keyword evidence="4" id="KW-1185">Reference proteome</keyword>
<reference evidence="3 4" key="1">
    <citation type="submission" date="2017-09" db="EMBL/GenBank/DDBJ databases">
        <authorList>
            <person name="Lee N."/>
            <person name="Cho B.-K."/>
        </authorList>
    </citation>
    <scope>NUCLEOTIDE SEQUENCE [LARGE SCALE GENOMIC DNA]</scope>
    <source>
        <strain evidence="3 4">ATCC 27476</strain>
    </source>
</reference>
<dbReference type="Gene3D" id="1.10.443.10">
    <property type="entry name" value="Intergrase catalytic core"/>
    <property type="match status" value="1"/>
</dbReference>
<dbReference type="SUPFAM" id="SSF56349">
    <property type="entry name" value="DNA breaking-rejoining enzymes"/>
    <property type="match status" value="1"/>
</dbReference>
<keyword evidence="1" id="KW-0233">DNA recombination</keyword>
<feature type="compositionally biased region" description="Basic and acidic residues" evidence="2">
    <location>
        <begin position="8"/>
        <end position="20"/>
    </location>
</feature>
<proteinExistence type="predicted"/>
<dbReference type="GO" id="GO:0015074">
    <property type="term" value="P:DNA integration"/>
    <property type="evidence" value="ECO:0007669"/>
    <property type="project" value="InterPro"/>
</dbReference>
<protein>
    <recommendedName>
        <fullName evidence="5">Tyr recombinase domain-containing protein</fullName>
    </recommendedName>
</protein>
<dbReference type="Proteomes" id="UP000325563">
    <property type="component" value="Chromosome"/>
</dbReference>
<dbReference type="GO" id="GO:0006310">
    <property type="term" value="P:DNA recombination"/>
    <property type="evidence" value="ECO:0007669"/>
    <property type="project" value="UniProtKB-KW"/>
</dbReference>
<evidence type="ECO:0000313" key="4">
    <source>
        <dbReference type="Proteomes" id="UP000325563"/>
    </source>
</evidence>
<dbReference type="EMBL" id="CP023692">
    <property type="protein sequence ID" value="QEV50022.1"/>
    <property type="molecule type" value="Genomic_DNA"/>
</dbReference>
<feature type="region of interest" description="Disordered" evidence="2">
    <location>
        <begin position="186"/>
        <end position="219"/>
    </location>
</feature>
<evidence type="ECO:0000256" key="1">
    <source>
        <dbReference type="ARBA" id="ARBA00023172"/>
    </source>
</evidence>
<organism evidence="3 4">
    <name type="scientific">Streptomyces vinaceus</name>
    <dbReference type="NCBI Taxonomy" id="1960"/>
    <lineage>
        <taxon>Bacteria</taxon>
        <taxon>Bacillati</taxon>
        <taxon>Actinomycetota</taxon>
        <taxon>Actinomycetes</taxon>
        <taxon>Kitasatosporales</taxon>
        <taxon>Streptomycetaceae</taxon>
        <taxon>Streptomyces</taxon>
    </lineage>
</organism>
<dbReference type="KEGG" id="svn:CP980_22815"/>
<sequence length="257" mass="27960">MGRRRLRPAGDRRAAADRAGVRAQEAGHGSRGGSVMPRGHIGLMFSRPKTASDEDRIIDLDELTGGALLSHKLRQEEERRKWKLAYRDHGLVFAHEDGDALRPDHVSTLFGGLIDAARFEDDAHLLDGEGRRPRRVGLHDLRDGQASLTLAAGVDLASVSKRLGHSTVTITTDLYPHLLGGVGRDAAERAASPVPRRRREQVHPGDSRPGSFPAKGVSSARLLARQPLKTPKPQVRSFLHLRLAVGRVGLEPTADGL</sequence>
<feature type="region of interest" description="Disordered" evidence="2">
    <location>
        <begin position="1"/>
        <end position="39"/>
    </location>
</feature>
<dbReference type="AlphaFoldDB" id="A0A5J6JJU7"/>
<accession>A0A5J6JJU7</accession>
<evidence type="ECO:0000256" key="2">
    <source>
        <dbReference type="SAM" id="MobiDB-lite"/>
    </source>
</evidence>
<evidence type="ECO:0000313" key="3">
    <source>
        <dbReference type="EMBL" id="QEV50022.1"/>
    </source>
</evidence>